<dbReference type="HOGENOM" id="CLU_3293241_0_0_10"/>
<name>L7WDA4_NONDD</name>
<accession>L7WDA4</accession>
<protein>
    <submittedName>
        <fullName evidence="1">Uncharacterized protein</fullName>
    </submittedName>
</protein>
<dbReference type="KEGG" id="ndo:DDD_1731"/>
<dbReference type="EMBL" id="CP001397">
    <property type="protein sequence ID" value="AGC76858.1"/>
    <property type="molecule type" value="Genomic_DNA"/>
</dbReference>
<reference evidence="1 2" key="1">
    <citation type="journal article" date="2013" name="Genome Biol. Evol.">
        <title>Genomic makeup of the marine flavobacterium Nonlabens (Donghaeana) dokdonensis DSW-6 and identification of a novel class of rhodopsins.</title>
        <authorList>
            <person name="Kwon S.K."/>
            <person name="Kim B.K."/>
            <person name="Song J.Y."/>
            <person name="Kwak M.J."/>
            <person name="Lee C.H."/>
            <person name="Yoon J.H."/>
            <person name="Oh T.K."/>
            <person name="Kim J.F."/>
        </authorList>
    </citation>
    <scope>NUCLEOTIDE SEQUENCE [LARGE SCALE GENOMIC DNA]</scope>
    <source>
        <strain evidence="2">DSM 17205 / KCTC 12402 / DSW-6</strain>
    </source>
</reference>
<sequence>MLLWLVLSGKLLFTSTFCIIYNISFYFPSPKPKGYGNTDI</sequence>
<dbReference type="Proteomes" id="UP000011173">
    <property type="component" value="Chromosome"/>
</dbReference>
<organism evidence="1 2">
    <name type="scientific">Nonlabens dokdonensis (strain DSM 17205 / KCTC 12402 / DSW-6)</name>
    <name type="common">Donghaeana dokdonensis</name>
    <dbReference type="NCBI Taxonomy" id="592029"/>
    <lineage>
        <taxon>Bacteria</taxon>
        <taxon>Pseudomonadati</taxon>
        <taxon>Bacteroidota</taxon>
        <taxon>Flavobacteriia</taxon>
        <taxon>Flavobacteriales</taxon>
        <taxon>Flavobacteriaceae</taxon>
        <taxon>Nonlabens</taxon>
    </lineage>
</organism>
<evidence type="ECO:0000313" key="1">
    <source>
        <dbReference type="EMBL" id="AGC76858.1"/>
    </source>
</evidence>
<evidence type="ECO:0000313" key="2">
    <source>
        <dbReference type="Proteomes" id="UP000011173"/>
    </source>
</evidence>
<proteinExistence type="predicted"/>
<gene>
    <name evidence="1" type="ordered locus">DDD_1731</name>
</gene>
<dbReference type="STRING" id="592029.DDD_1731"/>
<dbReference type="AlphaFoldDB" id="L7WDA4"/>